<feature type="transmembrane region" description="Helical" evidence="1">
    <location>
        <begin position="80"/>
        <end position="106"/>
    </location>
</feature>
<keyword evidence="1" id="KW-1133">Transmembrane helix</keyword>
<accession>E0I5Q5</accession>
<evidence type="ECO:0000313" key="3">
    <source>
        <dbReference type="Proteomes" id="UP000005387"/>
    </source>
</evidence>
<name>E0I5Q5_9BACL</name>
<keyword evidence="1" id="KW-0812">Transmembrane</keyword>
<dbReference type="OrthoDB" id="2639081at2"/>
<dbReference type="STRING" id="717606.PaecuDRAFT_0977"/>
<reference evidence="2 3" key="1">
    <citation type="submission" date="2010-07" db="EMBL/GenBank/DDBJ databases">
        <title>The draft genome of Paenibacillus curdlanolyticus YK9.</title>
        <authorList>
            <consortium name="US DOE Joint Genome Institute (JGI-PGF)"/>
            <person name="Lucas S."/>
            <person name="Copeland A."/>
            <person name="Lapidus A."/>
            <person name="Cheng J.-F."/>
            <person name="Bruce D."/>
            <person name="Goodwin L."/>
            <person name="Pitluck S."/>
            <person name="Land M.L."/>
            <person name="Hauser L."/>
            <person name="Chang Y.-J."/>
            <person name="Jeffries C."/>
            <person name="Anderson I.J."/>
            <person name="Johnson E."/>
            <person name="Loganathan U."/>
            <person name="Mulhopadhyay B."/>
            <person name="Kyrpides N."/>
            <person name="Woyke T.J."/>
        </authorList>
    </citation>
    <scope>NUCLEOTIDE SEQUENCE [LARGE SCALE GENOMIC DNA]</scope>
    <source>
        <strain evidence="2 3">YK9</strain>
    </source>
</reference>
<dbReference type="eggNOG" id="ENOG5030SCD">
    <property type="taxonomic scope" value="Bacteria"/>
</dbReference>
<keyword evidence="3" id="KW-1185">Reference proteome</keyword>
<dbReference type="EMBL" id="AEDD01000002">
    <property type="protein sequence ID" value="EFM12297.1"/>
    <property type="molecule type" value="Genomic_DNA"/>
</dbReference>
<dbReference type="AlphaFoldDB" id="E0I5Q5"/>
<organism evidence="2 3">
    <name type="scientific">Paenibacillus curdlanolyticus YK9</name>
    <dbReference type="NCBI Taxonomy" id="717606"/>
    <lineage>
        <taxon>Bacteria</taxon>
        <taxon>Bacillati</taxon>
        <taxon>Bacillota</taxon>
        <taxon>Bacilli</taxon>
        <taxon>Bacillales</taxon>
        <taxon>Paenibacillaceae</taxon>
        <taxon>Paenibacillus</taxon>
    </lineage>
</organism>
<dbReference type="RefSeq" id="WP_006036992.1">
    <property type="nucleotide sequence ID" value="NZ_AEDD01000002.1"/>
</dbReference>
<keyword evidence="1" id="KW-0472">Membrane</keyword>
<proteinExistence type="predicted"/>
<evidence type="ECO:0000256" key="1">
    <source>
        <dbReference type="SAM" id="Phobius"/>
    </source>
</evidence>
<sequence length="108" mass="11763">MQEVYPISHNTVYPYIGRRVSAVTHDGRHVIGTIKGVADGQLILEDCTLDNKPVSMSSTKQTRSMHKARLSSYYDGYGGYGGGCGGCGGFFFPFALIASLFILPFFCI</sequence>
<evidence type="ECO:0000313" key="2">
    <source>
        <dbReference type="EMBL" id="EFM12297.1"/>
    </source>
</evidence>
<dbReference type="Proteomes" id="UP000005387">
    <property type="component" value="Unassembled WGS sequence"/>
</dbReference>
<protein>
    <submittedName>
        <fullName evidence="2">Uncharacterized protein</fullName>
    </submittedName>
</protein>
<gene>
    <name evidence="2" type="ORF">PaecuDRAFT_0977</name>
</gene>